<dbReference type="GO" id="GO:0032299">
    <property type="term" value="C:ribonuclease H2 complex"/>
    <property type="evidence" value="ECO:0007669"/>
    <property type="project" value="TreeGrafter"/>
</dbReference>
<dbReference type="PANTHER" id="PTHR10954:SF23">
    <property type="entry name" value="RIBONUCLEASE"/>
    <property type="match status" value="1"/>
</dbReference>
<gene>
    <name evidence="6" type="ORF">Poly24_24600</name>
</gene>
<dbReference type="InterPro" id="IPR036397">
    <property type="entry name" value="RNaseH_sf"/>
</dbReference>
<dbReference type="GO" id="GO:0006298">
    <property type="term" value="P:mismatch repair"/>
    <property type="evidence" value="ECO:0007669"/>
    <property type="project" value="TreeGrafter"/>
</dbReference>
<dbReference type="GO" id="GO:0043137">
    <property type="term" value="P:DNA replication, removal of RNA primer"/>
    <property type="evidence" value="ECO:0007669"/>
    <property type="project" value="TreeGrafter"/>
</dbReference>
<evidence type="ECO:0000313" key="7">
    <source>
        <dbReference type="Proteomes" id="UP000315082"/>
    </source>
</evidence>
<name>A0A518JT75_9BACT</name>
<evidence type="ECO:0000313" key="6">
    <source>
        <dbReference type="EMBL" id="QDV68747.1"/>
    </source>
</evidence>
<dbReference type="GO" id="GO:0005737">
    <property type="term" value="C:cytoplasm"/>
    <property type="evidence" value="ECO:0007669"/>
    <property type="project" value="UniProtKB-SubCell"/>
</dbReference>
<evidence type="ECO:0000256" key="4">
    <source>
        <dbReference type="ARBA" id="ARBA00021407"/>
    </source>
</evidence>
<keyword evidence="5" id="KW-0963">Cytoplasm</keyword>
<dbReference type="GO" id="GO:0003723">
    <property type="term" value="F:RNA binding"/>
    <property type="evidence" value="ECO:0007669"/>
    <property type="project" value="InterPro"/>
</dbReference>
<protein>
    <recommendedName>
        <fullName evidence="4">Ribonuclease HIII</fullName>
    </recommendedName>
</protein>
<dbReference type="InterPro" id="IPR001352">
    <property type="entry name" value="RNase_HII/HIII"/>
</dbReference>
<organism evidence="6 7">
    <name type="scientific">Rosistilla carotiformis</name>
    <dbReference type="NCBI Taxonomy" id="2528017"/>
    <lineage>
        <taxon>Bacteria</taxon>
        <taxon>Pseudomonadati</taxon>
        <taxon>Planctomycetota</taxon>
        <taxon>Planctomycetia</taxon>
        <taxon>Pirellulales</taxon>
        <taxon>Pirellulaceae</taxon>
        <taxon>Rosistilla</taxon>
    </lineage>
</organism>
<comment type="subcellular location">
    <subcellularLocation>
        <location evidence="2">Cytoplasm</location>
    </subcellularLocation>
</comment>
<sequence>MTKRLIATDEAGYGPQLGPLVIAATCWDLPEAADMTATLADLEQGFEIPSLGRVRIGDSKKLFAPGRAGGLRTLEIAMLSVAACASSRPIASLAQWLRLLSPATPESLATTRWFANLSERFPIDLKESIDWTQLTAAVGEHWQTDTLQMRSASATILSAAAFNAMCASAGNKATLLSEQTVALVKPQILDCDAEDVEVFSDKHGGRAYYGSLLQHFFPEGRVSVETEGRLTSRYQVQLADRTIRWHFTAKGDTFAPVALASMIAKYTRERLMDVFNAYWQAQVPGLRPTAGYPGDARRFLSEIASAIAKQKLTDQELVRFR</sequence>
<evidence type="ECO:0000256" key="5">
    <source>
        <dbReference type="ARBA" id="ARBA00022490"/>
    </source>
</evidence>
<evidence type="ECO:0000256" key="1">
    <source>
        <dbReference type="ARBA" id="ARBA00004065"/>
    </source>
</evidence>
<dbReference type="RefSeq" id="WP_197452514.1">
    <property type="nucleotide sequence ID" value="NZ_CP036348.1"/>
</dbReference>
<proteinExistence type="inferred from homology"/>
<reference evidence="6 7" key="1">
    <citation type="submission" date="2019-02" db="EMBL/GenBank/DDBJ databases">
        <title>Deep-cultivation of Planctomycetes and their phenomic and genomic characterization uncovers novel biology.</title>
        <authorList>
            <person name="Wiegand S."/>
            <person name="Jogler M."/>
            <person name="Boedeker C."/>
            <person name="Pinto D."/>
            <person name="Vollmers J."/>
            <person name="Rivas-Marin E."/>
            <person name="Kohn T."/>
            <person name="Peeters S.H."/>
            <person name="Heuer A."/>
            <person name="Rast P."/>
            <person name="Oberbeckmann S."/>
            <person name="Bunk B."/>
            <person name="Jeske O."/>
            <person name="Meyerdierks A."/>
            <person name="Storesund J.E."/>
            <person name="Kallscheuer N."/>
            <person name="Luecker S."/>
            <person name="Lage O.M."/>
            <person name="Pohl T."/>
            <person name="Merkel B.J."/>
            <person name="Hornburger P."/>
            <person name="Mueller R.-W."/>
            <person name="Bruemmer F."/>
            <person name="Labrenz M."/>
            <person name="Spormann A.M."/>
            <person name="Op den Camp H."/>
            <person name="Overmann J."/>
            <person name="Amann R."/>
            <person name="Jetten M.S.M."/>
            <person name="Mascher T."/>
            <person name="Medema M.H."/>
            <person name="Devos D.P."/>
            <person name="Kaster A.-K."/>
            <person name="Ovreas L."/>
            <person name="Rohde M."/>
            <person name="Galperin M.Y."/>
            <person name="Jogler C."/>
        </authorList>
    </citation>
    <scope>NUCLEOTIDE SEQUENCE [LARGE SCALE GENOMIC DNA]</scope>
    <source>
        <strain evidence="6 7">Poly24</strain>
    </source>
</reference>
<dbReference type="AlphaFoldDB" id="A0A518JT75"/>
<keyword evidence="7" id="KW-1185">Reference proteome</keyword>
<dbReference type="PANTHER" id="PTHR10954">
    <property type="entry name" value="RIBONUCLEASE H2 SUBUNIT A"/>
    <property type="match status" value="1"/>
</dbReference>
<dbReference type="KEGG" id="rcf:Poly24_24600"/>
<accession>A0A518JT75</accession>
<dbReference type="InterPro" id="IPR012337">
    <property type="entry name" value="RNaseH-like_sf"/>
</dbReference>
<evidence type="ECO:0000256" key="3">
    <source>
        <dbReference type="ARBA" id="ARBA00008378"/>
    </source>
</evidence>
<dbReference type="GO" id="GO:0004523">
    <property type="term" value="F:RNA-DNA hybrid ribonuclease activity"/>
    <property type="evidence" value="ECO:0007669"/>
    <property type="project" value="InterPro"/>
</dbReference>
<comment type="function">
    <text evidence="1">Endonuclease that specifically degrades the RNA of RNA-DNA hybrids.</text>
</comment>
<evidence type="ECO:0000256" key="2">
    <source>
        <dbReference type="ARBA" id="ARBA00004496"/>
    </source>
</evidence>
<dbReference type="Gene3D" id="3.30.420.10">
    <property type="entry name" value="Ribonuclease H-like superfamily/Ribonuclease H"/>
    <property type="match status" value="2"/>
</dbReference>
<dbReference type="Proteomes" id="UP000315082">
    <property type="component" value="Chromosome"/>
</dbReference>
<dbReference type="EMBL" id="CP036348">
    <property type="protein sequence ID" value="QDV68747.1"/>
    <property type="molecule type" value="Genomic_DNA"/>
</dbReference>
<dbReference type="SUPFAM" id="SSF53098">
    <property type="entry name" value="Ribonuclease H-like"/>
    <property type="match status" value="1"/>
</dbReference>
<comment type="similarity">
    <text evidence="3">Belongs to the RNase HII family. RnhC subfamily.</text>
</comment>